<feature type="domain" description="SET" evidence="8">
    <location>
        <begin position="38"/>
        <end position="147"/>
    </location>
</feature>
<reference evidence="10" key="1">
    <citation type="journal article" date="2018" name="Nat. Microbiol.">
        <title>Leveraging single-cell genomics to expand the fungal tree of life.</title>
        <authorList>
            <person name="Ahrendt S.R."/>
            <person name="Quandt C.A."/>
            <person name="Ciobanu D."/>
            <person name="Clum A."/>
            <person name="Salamov A."/>
            <person name="Andreopoulos B."/>
            <person name="Cheng J.F."/>
            <person name="Woyke T."/>
            <person name="Pelin A."/>
            <person name="Henrissat B."/>
            <person name="Reynolds N.K."/>
            <person name="Benny G.L."/>
            <person name="Smith M.E."/>
            <person name="James T.Y."/>
            <person name="Grigoriev I.V."/>
        </authorList>
    </citation>
    <scope>NUCLEOTIDE SEQUENCE [LARGE SCALE GENOMIC DNA]</scope>
</reference>
<dbReference type="OrthoDB" id="308383at2759"/>
<dbReference type="Pfam" id="PF00856">
    <property type="entry name" value="SET"/>
    <property type="match status" value="1"/>
</dbReference>
<keyword evidence="2" id="KW-0158">Chromosome</keyword>
<comment type="subcellular location">
    <subcellularLocation>
        <location evidence="1">Chromosome</location>
    </subcellularLocation>
</comment>
<keyword evidence="7" id="KW-0862">Zinc</keyword>
<dbReference type="AlphaFoldDB" id="A0A4P9WKL9"/>
<proteinExistence type="predicted"/>
<dbReference type="GO" id="GO:0032259">
    <property type="term" value="P:methylation"/>
    <property type="evidence" value="ECO:0007669"/>
    <property type="project" value="UniProtKB-KW"/>
</dbReference>
<protein>
    <recommendedName>
        <fullName evidence="8">SET domain-containing protein</fullName>
    </recommendedName>
</protein>
<dbReference type="InterPro" id="IPR046341">
    <property type="entry name" value="SET_dom_sf"/>
</dbReference>
<dbReference type="GO" id="GO:0005694">
    <property type="term" value="C:chromosome"/>
    <property type="evidence" value="ECO:0007669"/>
    <property type="project" value="UniProtKB-SubCell"/>
</dbReference>
<gene>
    <name evidence="9" type="ORF">BDK51DRAFT_6778</name>
</gene>
<feature type="non-terminal residue" evidence="9">
    <location>
        <position position="1"/>
    </location>
</feature>
<dbReference type="InterPro" id="IPR050973">
    <property type="entry name" value="H3K9_Histone-Lys_N-MTase"/>
</dbReference>
<keyword evidence="10" id="KW-1185">Reference proteome</keyword>
<keyword evidence="5" id="KW-0949">S-adenosyl-L-methionine</keyword>
<evidence type="ECO:0000256" key="4">
    <source>
        <dbReference type="ARBA" id="ARBA00022679"/>
    </source>
</evidence>
<evidence type="ECO:0000256" key="3">
    <source>
        <dbReference type="ARBA" id="ARBA00022603"/>
    </source>
</evidence>
<organism evidence="9 10">
    <name type="scientific">Blyttiomyces helicus</name>
    <dbReference type="NCBI Taxonomy" id="388810"/>
    <lineage>
        <taxon>Eukaryota</taxon>
        <taxon>Fungi</taxon>
        <taxon>Fungi incertae sedis</taxon>
        <taxon>Chytridiomycota</taxon>
        <taxon>Chytridiomycota incertae sedis</taxon>
        <taxon>Chytridiomycetes</taxon>
        <taxon>Chytridiomycetes incertae sedis</taxon>
        <taxon>Blyttiomyces</taxon>
    </lineage>
</organism>
<dbReference type="PROSITE" id="PS50280">
    <property type="entry name" value="SET"/>
    <property type="match status" value="1"/>
</dbReference>
<name>A0A4P9WKL9_9FUNG</name>
<evidence type="ECO:0000256" key="6">
    <source>
        <dbReference type="ARBA" id="ARBA00022723"/>
    </source>
</evidence>
<evidence type="ECO:0000259" key="8">
    <source>
        <dbReference type="PROSITE" id="PS50280"/>
    </source>
</evidence>
<sequence length="147" mass="16104">YDCYGRIKHKFNEGAITECNVNCSCGDDCPNRVVQKGRKLALDLVHHGAGGPGWGVVTPHAIPKKGTFVTMYTGEVISEATAEARGKKYDARNQTYLFSTSDYDQDLATSGDTVLDFSIDANYSGNISRFFNHSCDPNVAAYPVFIH</sequence>
<dbReference type="PANTHER" id="PTHR46223">
    <property type="entry name" value="HISTONE-LYSINE N-METHYLTRANSFERASE SUV39H"/>
    <property type="match status" value="1"/>
</dbReference>
<accession>A0A4P9WKL9</accession>
<keyword evidence="4" id="KW-0808">Transferase</keyword>
<keyword evidence="3" id="KW-0489">Methyltransferase</keyword>
<dbReference type="Proteomes" id="UP000269721">
    <property type="component" value="Unassembled WGS sequence"/>
</dbReference>
<dbReference type="GO" id="GO:0005634">
    <property type="term" value="C:nucleus"/>
    <property type="evidence" value="ECO:0007669"/>
    <property type="project" value="TreeGrafter"/>
</dbReference>
<dbReference type="PANTHER" id="PTHR46223:SF4">
    <property type="entry name" value="HISTONE-LYSINE N-METHYLTRANSFERASE-RELATED"/>
    <property type="match status" value="1"/>
</dbReference>
<dbReference type="GO" id="GO:0046872">
    <property type="term" value="F:metal ion binding"/>
    <property type="evidence" value="ECO:0007669"/>
    <property type="project" value="UniProtKB-KW"/>
</dbReference>
<dbReference type="EMBL" id="KZ995204">
    <property type="protein sequence ID" value="RKO91156.1"/>
    <property type="molecule type" value="Genomic_DNA"/>
</dbReference>
<evidence type="ECO:0000256" key="2">
    <source>
        <dbReference type="ARBA" id="ARBA00022454"/>
    </source>
</evidence>
<evidence type="ECO:0000256" key="5">
    <source>
        <dbReference type="ARBA" id="ARBA00022691"/>
    </source>
</evidence>
<dbReference type="GO" id="GO:0046974">
    <property type="term" value="F:histone H3K9 methyltransferase activity"/>
    <property type="evidence" value="ECO:0007669"/>
    <property type="project" value="TreeGrafter"/>
</dbReference>
<evidence type="ECO:0000256" key="1">
    <source>
        <dbReference type="ARBA" id="ARBA00004286"/>
    </source>
</evidence>
<evidence type="ECO:0000313" key="10">
    <source>
        <dbReference type="Proteomes" id="UP000269721"/>
    </source>
</evidence>
<evidence type="ECO:0000256" key="7">
    <source>
        <dbReference type="ARBA" id="ARBA00022833"/>
    </source>
</evidence>
<evidence type="ECO:0000313" key="9">
    <source>
        <dbReference type="EMBL" id="RKO91156.1"/>
    </source>
</evidence>
<dbReference type="SUPFAM" id="SSF82199">
    <property type="entry name" value="SET domain"/>
    <property type="match status" value="1"/>
</dbReference>
<dbReference type="Gene3D" id="2.170.270.10">
    <property type="entry name" value="SET domain"/>
    <property type="match status" value="1"/>
</dbReference>
<dbReference type="InterPro" id="IPR001214">
    <property type="entry name" value="SET_dom"/>
</dbReference>
<feature type="non-terminal residue" evidence="9">
    <location>
        <position position="147"/>
    </location>
</feature>
<keyword evidence="6" id="KW-0479">Metal-binding</keyword>